<proteinExistence type="predicted"/>
<protein>
    <recommendedName>
        <fullName evidence="1">DUF6314 domain-containing protein</fullName>
    </recommendedName>
</protein>
<organism evidence="2 3">
    <name type="scientific">Actinopolyspora saharensis</name>
    <dbReference type="NCBI Taxonomy" id="995062"/>
    <lineage>
        <taxon>Bacteria</taxon>
        <taxon>Bacillati</taxon>
        <taxon>Actinomycetota</taxon>
        <taxon>Actinomycetes</taxon>
        <taxon>Actinopolysporales</taxon>
        <taxon>Actinopolysporaceae</taxon>
        <taxon>Actinopolyspora</taxon>
    </lineage>
</organism>
<accession>A0A1H0ZSM7</accession>
<name>A0A1H0ZSM7_9ACTN</name>
<gene>
    <name evidence="2" type="ORF">SAMN04489718_1210</name>
</gene>
<dbReference type="AlphaFoldDB" id="A0A1H0ZSM7"/>
<evidence type="ECO:0000259" key="1">
    <source>
        <dbReference type="Pfam" id="PF19834"/>
    </source>
</evidence>
<dbReference type="InterPro" id="IPR045632">
    <property type="entry name" value="DUF6314"/>
</dbReference>
<sequence length="156" mass="17602">MNAPCGRAVHDLPAFFGGDWSLRRVISDPDGAGLGEFEGSARFTPDEDVLRYEERGTLRLGDYRGPASRALRYHVTGPGQAHVYFDYGDFFHALDLREGHCRAEHPCRDDLYRGEFGVVDHDTWWQRWVASGPTKNHVLYTEFSREAAPSTPEGTT</sequence>
<reference evidence="3" key="1">
    <citation type="submission" date="2016-10" db="EMBL/GenBank/DDBJ databases">
        <authorList>
            <person name="Varghese N."/>
            <person name="Submissions S."/>
        </authorList>
    </citation>
    <scope>NUCLEOTIDE SEQUENCE [LARGE SCALE GENOMIC DNA]</scope>
    <source>
        <strain evidence="3">DSM 45459</strain>
    </source>
</reference>
<dbReference type="Pfam" id="PF19834">
    <property type="entry name" value="DUF6314"/>
    <property type="match status" value="1"/>
</dbReference>
<feature type="domain" description="DUF6314" evidence="1">
    <location>
        <begin position="16"/>
        <end position="145"/>
    </location>
</feature>
<evidence type="ECO:0000313" key="2">
    <source>
        <dbReference type="EMBL" id="SDQ30261.1"/>
    </source>
</evidence>
<dbReference type="STRING" id="995062.SAMN04489718_1210"/>
<dbReference type="RefSeq" id="WP_245695636.1">
    <property type="nucleotide sequence ID" value="NZ_FNKO01000001.1"/>
</dbReference>
<evidence type="ECO:0000313" key="3">
    <source>
        <dbReference type="Proteomes" id="UP000199301"/>
    </source>
</evidence>
<dbReference type="Proteomes" id="UP000199301">
    <property type="component" value="Unassembled WGS sequence"/>
</dbReference>
<dbReference type="EMBL" id="FNKO01000001">
    <property type="protein sequence ID" value="SDQ30261.1"/>
    <property type="molecule type" value="Genomic_DNA"/>
</dbReference>
<keyword evidence="3" id="KW-1185">Reference proteome</keyword>